<comment type="caution">
    <text evidence="2">The sequence shown here is derived from an EMBL/GenBank/DDBJ whole genome shotgun (WGS) entry which is preliminary data.</text>
</comment>
<reference evidence="2 3" key="1">
    <citation type="journal article" date="2012" name="Eukaryot. Cell">
        <title>Genome sequence of the fungus Glarea lozoyensis: the first genome sequence of a species from the Helotiaceae family.</title>
        <authorList>
            <person name="Youssar L."/>
            <person name="Gruening B.A."/>
            <person name="Erxleben A."/>
            <person name="Guenther S."/>
            <person name="Huettel W."/>
        </authorList>
    </citation>
    <scope>NUCLEOTIDE SEQUENCE [LARGE SCALE GENOMIC DNA]</scope>
    <source>
        <strain evidence="3">ATCC 74030 / MF5533</strain>
    </source>
</reference>
<organism evidence="2 3">
    <name type="scientific">Glarea lozoyensis (strain ATCC 74030 / MF5533)</name>
    <dbReference type="NCBI Taxonomy" id="1104152"/>
    <lineage>
        <taxon>Eukaryota</taxon>
        <taxon>Fungi</taxon>
        <taxon>Dikarya</taxon>
        <taxon>Ascomycota</taxon>
        <taxon>Pezizomycotina</taxon>
        <taxon>Leotiomycetes</taxon>
        <taxon>Helotiales</taxon>
        <taxon>Helotiaceae</taxon>
        <taxon>Glarea</taxon>
    </lineage>
</organism>
<feature type="region of interest" description="Disordered" evidence="1">
    <location>
        <begin position="1"/>
        <end position="129"/>
    </location>
</feature>
<evidence type="ECO:0000313" key="3">
    <source>
        <dbReference type="Proteomes" id="UP000005446"/>
    </source>
</evidence>
<evidence type="ECO:0000256" key="1">
    <source>
        <dbReference type="SAM" id="MobiDB-lite"/>
    </source>
</evidence>
<evidence type="ECO:0000313" key="2">
    <source>
        <dbReference type="EMBL" id="EHL03738.1"/>
    </source>
</evidence>
<dbReference type="InParanoid" id="H0ECJ7"/>
<keyword evidence="3" id="KW-1185">Reference proteome</keyword>
<name>H0ECJ7_GLAL7</name>
<dbReference type="EMBL" id="AGUE01000005">
    <property type="protein sequence ID" value="EHL03738.1"/>
    <property type="molecule type" value="Genomic_DNA"/>
</dbReference>
<feature type="compositionally biased region" description="Basic residues" evidence="1">
    <location>
        <begin position="777"/>
        <end position="789"/>
    </location>
</feature>
<feature type="region of interest" description="Disordered" evidence="1">
    <location>
        <begin position="717"/>
        <end position="789"/>
    </location>
</feature>
<accession>H0ECJ7</accession>
<proteinExistence type="predicted"/>
<feature type="compositionally biased region" description="Acidic residues" evidence="1">
    <location>
        <begin position="109"/>
        <end position="120"/>
    </location>
</feature>
<protein>
    <submittedName>
        <fullName evidence="2">Uncharacterized protein</fullName>
    </submittedName>
</protein>
<sequence>METSSELSSSTPNKKSSLADTNTPGTSSVDSSILRFPAPATDERVSTWVESTAATRMSAHSEDGSTLGDSSYDFVEEIDTDREDNATESVASTDFGRPDDVASLADTEQSGDESDEEEQEQTPAQPFPDFEHTVQQAFDTPTLGRSSTVIIEDEERRLSQSIEFEEPLSLGAGNVSVKHTVMEFTEEETARLNESGDYQGSPKRLIVTIRQTMTKQCLSTKEPLRILYVGSHSAKQDIIHKIASTVTASAGSDKRSRQSRQWSSQLYNVVPVSDFGSERTPEIELMHSSAYQIKVEDCLHVRRFAKEASPKQPDILKLTTEDGSYHSVSDGNGFIVEPHWDLPHIAVFYYSDNDDNEAIETRKNATEFVERHAIPAILISHTALFGRDGFVELGQHSVHMCLESRDTNGRMNIIHQRLPIDLASFLNIDARQMNRHLAFLTGLFDAPEELREAQLGTYKKAENSPIRPNSLSVVPSMEIGKAAPKFNATPKSNKSVCSAELLGDREVLIRIPSSTKLSWLTKEAISVNISRGSDSIDTERVYSSDEGIVLSLPKKEAFGVLKIAVITTRKPRVNETFEIDFGTSAFQAWQSVMDRMSSIFSDDLSFSEIRAATDRAVKNAQAHTQATLQHVEEARKIAKEQTEAATGGLAELAKSMSFEAAKRSAILSKEVGIQIAEVEAKLSEKMKELAKLQEPVNDGILKAQVRSKLLWLKMQGKTEEHSQYEKKSTEAIRAKQQAEQKKRGVRGATDKKALKEKRKLDREAKRAAKKDAGAAKKSSRRKSTAKFGF</sequence>
<dbReference type="Proteomes" id="UP000005446">
    <property type="component" value="Unassembled WGS sequence"/>
</dbReference>
<gene>
    <name evidence="2" type="ORF">M7I_0139</name>
</gene>
<feature type="compositionally biased region" description="Basic and acidic residues" evidence="1">
    <location>
        <begin position="717"/>
        <end position="774"/>
    </location>
</feature>
<feature type="compositionally biased region" description="Polar residues" evidence="1">
    <location>
        <begin position="1"/>
        <end position="31"/>
    </location>
</feature>
<dbReference type="HOGENOM" id="CLU_015358_0_0_1"/>
<dbReference type="OrthoDB" id="4925544at2759"/>
<dbReference type="AlphaFoldDB" id="H0ECJ7"/>